<sequence length="239" mass="26137">MGDMELSQDLVRELTTLTGMVLGQEDLLSTLEEVSKLAARVVPGTDAVSIMTFQDGRPTAVAYSDTWAKELDELQFVEREGPCLDATRTGNLFRVRDLAEETRWPAYVERAAAAGARSSVSIPLHAEGANFGAMNLYARKPDAFSSEAVALAEILAAHAGQASQVAAAFFRHRDLADQLREAMRSRAVIEQAKGVLMSQRKVTPDDAFVLMRDASQHLNVKLRVVAQHVVDTGELPSRR</sequence>
<dbReference type="SUPFAM" id="SSF55781">
    <property type="entry name" value="GAF domain-like"/>
    <property type="match status" value="1"/>
</dbReference>
<dbReference type="SMART" id="SM01012">
    <property type="entry name" value="ANTAR"/>
    <property type="match status" value="1"/>
</dbReference>
<dbReference type="PIRSF" id="PIRSF036625">
    <property type="entry name" value="GAF_ANTAR"/>
    <property type="match status" value="1"/>
</dbReference>
<dbReference type="EMBL" id="BAAAYN010000003">
    <property type="protein sequence ID" value="GAA3382640.1"/>
    <property type="molecule type" value="Genomic_DNA"/>
</dbReference>
<gene>
    <name evidence="4" type="ORF">GCM10020369_05310</name>
</gene>
<dbReference type="Gene3D" id="3.30.450.40">
    <property type="match status" value="1"/>
</dbReference>
<dbReference type="InterPro" id="IPR012074">
    <property type="entry name" value="GAF_ANTAR"/>
</dbReference>
<evidence type="ECO:0000256" key="1">
    <source>
        <dbReference type="ARBA" id="ARBA00023015"/>
    </source>
</evidence>
<dbReference type="Gene3D" id="1.10.10.10">
    <property type="entry name" value="Winged helix-like DNA-binding domain superfamily/Winged helix DNA-binding domain"/>
    <property type="match status" value="1"/>
</dbReference>
<keyword evidence="2" id="KW-0804">Transcription</keyword>
<dbReference type="InterPro" id="IPR003018">
    <property type="entry name" value="GAF"/>
</dbReference>
<dbReference type="PROSITE" id="PS50921">
    <property type="entry name" value="ANTAR"/>
    <property type="match status" value="1"/>
</dbReference>
<keyword evidence="1" id="KW-0805">Transcription regulation</keyword>
<evidence type="ECO:0000259" key="3">
    <source>
        <dbReference type="PROSITE" id="PS50921"/>
    </source>
</evidence>
<dbReference type="InterPro" id="IPR036388">
    <property type="entry name" value="WH-like_DNA-bd_sf"/>
</dbReference>
<keyword evidence="5" id="KW-1185">Reference proteome</keyword>
<dbReference type="Pfam" id="PF13185">
    <property type="entry name" value="GAF_2"/>
    <property type="match status" value="1"/>
</dbReference>
<reference evidence="5" key="1">
    <citation type="journal article" date="2019" name="Int. J. Syst. Evol. Microbiol.">
        <title>The Global Catalogue of Microorganisms (GCM) 10K type strain sequencing project: providing services to taxonomists for standard genome sequencing and annotation.</title>
        <authorList>
            <consortium name="The Broad Institute Genomics Platform"/>
            <consortium name="The Broad Institute Genome Sequencing Center for Infectious Disease"/>
            <person name="Wu L."/>
            <person name="Ma J."/>
        </authorList>
    </citation>
    <scope>NUCLEOTIDE SEQUENCE [LARGE SCALE GENOMIC DNA]</scope>
    <source>
        <strain evidence="5">JCM 9458</strain>
    </source>
</reference>
<dbReference type="SMART" id="SM00065">
    <property type="entry name" value="GAF"/>
    <property type="match status" value="1"/>
</dbReference>
<proteinExistence type="predicted"/>
<evidence type="ECO:0000313" key="5">
    <source>
        <dbReference type="Proteomes" id="UP001501676"/>
    </source>
</evidence>
<feature type="domain" description="ANTAR" evidence="3">
    <location>
        <begin position="169"/>
        <end position="230"/>
    </location>
</feature>
<comment type="caution">
    <text evidence="4">The sequence shown here is derived from an EMBL/GenBank/DDBJ whole genome shotgun (WGS) entry which is preliminary data.</text>
</comment>
<dbReference type="InterPro" id="IPR029016">
    <property type="entry name" value="GAF-like_dom_sf"/>
</dbReference>
<name>A0ABP6SRA2_9ACTN</name>
<dbReference type="InterPro" id="IPR005561">
    <property type="entry name" value="ANTAR"/>
</dbReference>
<protein>
    <submittedName>
        <fullName evidence="4">GAF and ANTAR domain-containing protein</fullName>
    </submittedName>
</protein>
<evidence type="ECO:0000256" key="2">
    <source>
        <dbReference type="ARBA" id="ARBA00023163"/>
    </source>
</evidence>
<evidence type="ECO:0000313" key="4">
    <source>
        <dbReference type="EMBL" id="GAA3382640.1"/>
    </source>
</evidence>
<organism evidence="4 5">
    <name type="scientific">Cryptosporangium minutisporangium</name>
    <dbReference type="NCBI Taxonomy" id="113569"/>
    <lineage>
        <taxon>Bacteria</taxon>
        <taxon>Bacillati</taxon>
        <taxon>Actinomycetota</taxon>
        <taxon>Actinomycetes</taxon>
        <taxon>Cryptosporangiales</taxon>
        <taxon>Cryptosporangiaceae</taxon>
        <taxon>Cryptosporangium</taxon>
    </lineage>
</organism>
<dbReference type="Pfam" id="PF03861">
    <property type="entry name" value="ANTAR"/>
    <property type="match status" value="1"/>
</dbReference>
<dbReference type="Proteomes" id="UP001501676">
    <property type="component" value="Unassembled WGS sequence"/>
</dbReference>
<accession>A0ABP6SRA2</accession>